<dbReference type="Ensembl" id="ENSCINT00000012668.3">
    <property type="protein sequence ID" value="ENSCINP00000012668.3"/>
    <property type="gene ID" value="ENSCING00000006134.3"/>
</dbReference>
<dbReference type="InterPro" id="IPR036396">
    <property type="entry name" value="Cyt_P450_sf"/>
</dbReference>
<dbReference type="PRINTS" id="PR00463">
    <property type="entry name" value="EP450I"/>
</dbReference>
<dbReference type="STRING" id="7719.ENSCINP00000012668"/>
<dbReference type="Proteomes" id="UP000008144">
    <property type="component" value="Chromosome 1"/>
</dbReference>
<feature type="transmembrane region" description="Helical" evidence="2">
    <location>
        <begin position="6"/>
        <end position="30"/>
    </location>
</feature>
<dbReference type="GO" id="GO:0020037">
    <property type="term" value="F:heme binding"/>
    <property type="evidence" value="ECO:0007669"/>
    <property type="project" value="InterPro"/>
</dbReference>
<accession>F6V449</accession>
<keyword evidence="2" id="KW-0472">Membrane</keyword>
<dbReference type="InterPro" id="IPR001128">
    <property type="entry name" value="Cyt_P450"/>
</dbReference>
<dbReference type="EMBL" id="EAAA01000059">
    <property type="status" value="NOT_ANNOTATED_CDS"/>
    <property type="molecule type" value="Genomic_DNA"/>
</dbReference>
<proteinExistence type="inferred from homology"/>
<dbReference type="InterPro" id="IPR052666">
    <property type="entry name" value="CYP450_20A1-like"/>
</dbReference>
<keyword evidence="2" id="KW-0812">Transmembrane</keyword>
<keyword evidence="2" id="KW-1133">Transmembrane helix</keyword>
<dbReference type="PANTHER" id="PTHR24280:SF4">
    <property type="entry name" value="CYTOCHROME P450 20A1"/>
    <property type="match status" value="1"/>
</dbReference>
<protein>
    <recommendedName>
        <fullName evidence="5">Cytochrome P450</fullName>
    </recommendedName>
</protein>
<evidence type="ECO:0000313" key="3">
    <source>
        <dbReference type="Ensembl" id="ENSCINP00000012668.3"/>
    </source>
</evidence>
<dbReference type="PANTHER" id="PTHR24280">
    <property type="entry name" value="CYTOCHROME P450 20A1"/>
    <property type="match status" value="1"/>
</dbReference>
<evidence type="ECO:0008006" key="5">
    <source>
        <dbReference type="Google" id="ProtNLM"/>
    </source>
</evidence>
<name>F6V449_CIOIN</name>
<dbReference type="Pfam" id="PF00067">
    <property type="entry name" value="p450"/>
    <property type="match status" value="1"/>
</dbReference>
<dbReference type="GeneTree" id="ENSGT00500000044939"/>
<dbReference type="GO" id="GO:0005506">
    <property type="term" value="F:iron ion binding"/>
    <property type="evidence" value="ECO:0007669"/>
    <property type="project" value="InterPro"/>
</dbReference>
<reference evidence="3" key="2">
    <citation type="journal article" date="2008" name="Genome Biol.">
        <title>Improved genome assembly and evidence-based global gene model set for the chordate Ciona intestinalis: new insight into intron and operon populations.</title>
        <authorList>
            <person name="Satou Y."/>
            <person name="Mineta K."/>
            <person name="Ogasawara M."/>
            <person name="Sasakura Y."/>
            <person name="Shoguchi E."/>
            <person name="Ueno K."/>
            <person name="Yamada L."/>
            <person name="Matsumoto J."/>
            <person name="Wasserscheid J."/>
            <person name="Dewar K."/>
            <person name="Wiley G.B."/>
            <person name="Macmil S.L."/>
            <person name="Roe B.A."/>
            <person name="Zeller R.W."/>
            <person name="Hastings K.E."/>
            <person name="Lemaire P."/>
            <person name="Lindquist E."/>
            <person name="Endo T."/>
            <person name="Hotta K."/>
            <person name="Inaba K."/>
        </authorList>
    </citation>
    <scope>NUCLEOTIDE SEQUENCE [LARGE SCALE GENOMIC DNA]</scope>
    <source>
        <strain evidence="3">wild type</strain>
    </source>
</reference>
<evidence type="ECO:0000256" key="2">
    <source>
        <dbReference type="SAM" id="Phobius"/>
    </source>
</evidence>
<dbReference type="GO" id="GO:0016705">
    <property type="term" value="F:oxidoreductase activity, acting on paired donors, with incorporation or reduction of molecular oxygen"/>
    <property type="evidence" value="ECO:0007669"/>
    <property type="project" value="InterPro"/>
</dbReference>
<dbReference type="HOGENOM" id="CLU_050960_1_0_1"/>
<reference evidence="3" key="3">
    <citation type="submission" date="2025-08" db="UniProtKB">
        <authorList>
            <consortium name="Ensembl"/>
        </authorList>
    </citation>
    <scope>IDENTIFICATION</scope>
</reference>
<reference evidence="4" key="1">
    <citation type="journal article" date="2002" name="Science">
        <title>The draft genome of Ciona intestinalis: insights into chordate and vertebrate origins.</title>
        <authorList>
            <person name="Dehal P."/>
            <person name="Satou Y."/>
            <person name="Campbell R.K."/>
            <person name="Chapman J."/>
            <person name="Degnan B."/>
            <person name="De Tomaso A."/>
            <person name="Davidson B."/>
            <person name="Di Gregorio A."/>
            <person name="Gelpke M."/>
            <person name="Goodstein D.M."/>
            <person name="Harafuji N."/>
            <person name="Hastings K.E."/>
            <person name="Ho I."/>
            <person name="Hotta K."/>
            <person name="Huang W."/>
            <person name="Kawashima T."/>
            <person name="Lemaire P."/>
            <person name="Martinez D."/>
            <person name="Meinertzhagen I.A."/>
            <person name="Necula S."/>
            <person name="Nonaka M."/>
            <person name="Putnam N."/>
            <person name="Rash S."/>
            <person name="Saiga H."/>
            <person name="Satake M."/>
            <person name="Terry A."/>
            <person name="Yamada L."/>
            <person name="Wang H.G."/>
            <person name="Awazu S."/>
            <person name="Azumi K."/>
            <person name="Boore J."/>
            <person name="Branno M."/>
            <person name="Chin-Bow S."/>
            <person name="DeSantis R."/>
            <person name="Doyle S."/>
            <person name="Francino P."/>
            <person name="Keys D.N."/>
            <person name="Haga S."/>
            <person name="Hayashi H."/>
            <person name="Hino K."/>
            <person name="Imai K.S."/>
            <person name="Inaba K."/>
            <person name="Kano S."/>
            <person name="Kobayashi K."/>
            <person name="Kobayashi M."/>
            <person name="Lee B.I."/>
            <person name="Makabe K.W."/>
            <person name="Manohar C."/>
            <person name="Matassi G."/>
            <person name="Medina M."/>
            <person name="Mochizuki Y."/>
            <person name="Mount S."/>
            <person name="Morishita T."/>
            <person name="Miura S."/>
            <person name="Nakayama A."/>
            <person name="Nishizaka S."/>
            <person name="Nomoto H."/>
            <person name="Ohta F."/>
            <person name="Oishi K."/>
            <person name="Rigoutsos I."/>
            <person name="Sano M."/>
            <person name="Sasaki A."/>
            <person name="Sasakura Y."/>
            <person name="Shoguchi E."/>
            <person name="Shin-i T."/>
            <person name="Spagnuolo A."/>
            <person name="Stainier D."/>
            <person name="Suzuki M.M."/>
            <person name="Tassy O."/>
            <person name="Takatori N."/>
            <person name="Tokuoka M."/>
            <person name="Yagi K."/>
            <person name="Yoshizaki F."/>
            <person name="Wada S."/>
            <person name="Zhang C."/>
            <person name="Hyatt P.D."/>
            <person name="Larimer F."/>
            <person name="Detter C."/>
            <person name="Doggett N."/>
            <person name="Glavina T."/>
            <person name="Hawkins T."/>
            <person name="Richardson P."/>
            <person name="Lucas S."/>
            <person name="Kohara Y."/>
            <person name="Levine M."/>
            <person name="Satoh N."/>
            <person name="Rokhsar D.S."/>
        </authorList>
    </citation>
    <scope>NUCLEOTIDE SEQUENCE [LARGE SCALE GENOMIC DNA]</scope>
</reference>
<reference evidence="3" key="4">
    <citation type="submission" date="2025-09" db="UniProtKB">
        <authorList>
            <consortium name="Ensembl"/>
        </authorList>
    </citation>
    <scope>IDENTIFICATION</scope>
</reference>
<dbReference type="OMA" id="EIWITIL"/>
<evidence type="ECO:0000313" key="4">
    <source>
        <dbReference type="Proteomes" id="UP000008144"/>
    </source>
</evidence>
<dbReference type="FunCoup" id="F6V449">
    <property type="interactions" value="68"/>
</dbReference>
<keyword evidence="4" id="KW-1185">Reference proteome</keyword>
<dbReference type="GO" id="GO:0004497">
    <property type="term" value="F:monooxygenase activity"/>
    <property type="evidence" value="ECO:0007669"/>
    <property type="project" value="InterPro"/>
</dbReference>
<sequence>MLEVHVTITAVAVLAVILLLFLIGLLFYIYPSSNKETTVPGPAVSDIRDGNRSDIDRAGSLHQYLCNLHAEHGDLASFHFDKQLIISIADSKYFAPRSQVFQLPEFWEPMIGKESFVFSQGVDVFKRRDNIDFKVDKKVKEFYAKIFRLLAIELEEKWRKQPEDQHIPLTQHLKGLATKAVCQMMFGESFADDERVIKLYKAWDKVRTQVFCYFFAKWNQLNQNQMKRNKTYSAIKELRSLMEKAIEERWKKSKHLDGITLLDGLLASSNSSVSPLSSEQLLCDVITMFTIGVQVTNAVLCWSVYFIAAHDDVQTKLRNKLNEVESLDIMPQSLNEMKYMQSIIKESIRCSGVFSYSGRVEDIDITVGDHLVPKGTPIIEALMFPMQSDAFESPDMFNPKNFSDATKSVNPLTYIPFAFGGSRHKPQDSLVYLLVSITVASLFRTLRISLAGKEVDPQSANYESFVALPSTEEVWVTVGGKLDVETVGENN</sequence>
<comment type="similarity">
    <text evidence="1">Belongs to the cytochrome P450 family.</text>
</comment>
<dbReference type="AlphaFoldDB" id="F6V449"/>
<organism evidence="3 4">
    <name type="scientific">Ciona intestinalis</name>
    <name type="common">Transparent sea squirt</name>
    <name type="synonym">Ascidia intestinalis</name>
    <dbReference type="NCBI Taxonomy" id="7719"/>
    <lineage>
        <taxon>Eukaryota</taxon>
        <taxon>Metazoa</taxon>
        <taxon>Chordata</taxon>
        <taxon>Tunicata</taxon>
        <taxon>Ascidiacea</taxon>
        <taxon>Phlebobranchia</taxon>
        <taxon>Cionidae</taxon>
        <taxon>Ciona</taxon>
    </lineage>
</organism>
<dbReference type="InterPro" id="IPR002401">
    <property type="entry name" value="Cyt_P450_E_grp-I"/>
</dbReference>
<evidence type="ECO:0000256" key="1">
    <source>
        <dbReference type="ARBA" id="ARBA00010617"/>
    </source>
</evidence>
<dbReference type="SUPFAM" id="SSF48264">
    <property type="entry name" value="Cytochrome P450"/>
    <property type="match status" value="1"/>
</dbReference>
<dbReference type="Gene3D" id="1.10.630.10">
    <property type="entry name" value="Cytochrome P450"/>
    <property type="match status" value="1"/>
</dbReference>
<dbReference type="InParanoid" id="F6V449"/>